<reference evidence="2" key="2">
    <citation type="journal article" date="2015" name="Data Brief">
        <title>Shoot transcriptome of the giant reed, Arundo donax.</title>
        <authorList>
            <person name="Barrero R.A."/>
            <person name="Guerrero F.D."/>
            <person name="Moolhuijzen P."/>
            <person name="Goolsby J.A."/>
            <person name="Tidwell J."/>
            <person name="Bellgard S.E."/>
            <person name="Bellgard M.I."/>
        </authorList>
    </citation>
    <scope>NUCLEOTIDE SEQUENCE</scope>
    <source>
        <tissue evidence="2">Shoot tissue taken approximately 20 cm above the soil surface</tissue>
    </source>
</reference>
<keyword evidence="1" id="KW-0472">Membrane</keyword>
<protein>
    <submittedName>
        <fullName evidence="2">Uncharacterized protein</fullName>
    </submittedName>
</protein>
<reference evidence="2" key="1">
    <citation type="submission" date="2014-09" db="EMBL/GenBank/DDBJ databases">
        <authorList>
            <person name="Magalhaes I.L.F."/>
            <person name="Oliveira U."/>
            <person name="Santos F.R."/>
            <person name="Vidigal T.H.D.A."/>
            <person name="Brescovit A.D."/>
            <person name="Santos A.J."/>
        </authorList>
    </citation>
    <scope>NUCLEOTIDE SEQUENCE</scope>
    <source>
        <tissue evidence="2">Shoot tissue taken approximately 20 cm above the soil surface</tissue>
    </source>
</reference>
<accession>A0A0A9B5I3</accession>
<dbReference type="AlphaFoldDB" id="A0A0A9B5I3"/>
<keyword evidence="1" id="KW-0812">Transmembrane</keyword>
<proteinExistence type="predicted"/>
<evidence type="ECO:0000256" key="1">
    <source>
        <dbReference type="SAM" id="Phobius"/>
    </source>
</evidence>
<organism evidence="2">
    <name type="scientific">Arundo donax</name>
    <name type="common">Giant reed</name>
    <name type="synonym">Donax arundinaceus</name>
    <dbReference type="NCBI Taxonomy" id="35708"/>
    <lineage>
        <taxon>Eukaryota</taxon>
        <taxon>Viridiplantae</taxon>
        <taxon>Streptophyta</taxon>
        <taxon>Embryophyta</taxon>
        <taxon>Tracheophyta</taxon>
        <taxon>Spermatophyta</taxon>
        <taxon>Magnoliopsida</taxon>
        <taxon>Liliopsida</taxon>
        <taxon>Poales</taxon>
        <taxon>Poaceae</taxon>
        <taxon>PACMAD clade</taxon>
        <taxon>Arundinoideae</taxon>
        <taxon>Arundineae</taxon>
        <taxon>Arundo</taxon>
    </lineage>
</organism>
<dbReference type="EMBL" id="GBRH01241455">
    <property type="protein sequence ID" value="JAD56440.1"/>
    <property type="molecule type" value="Transcribed_RNA"/>
</dbReference>
<name>A0A0A9B5I3_ARUDO</name>
<keyword evidence="1" id="KW-1133">Transmembrane helix</keyword>
<feature type="transmembrane region" description="Helical" evidence="1">
    <location>
        <begin position="15"/>
        <end position="34"/>
    </location>
</feature>
<sequence>MSVYLRLARYSELKIPTHTGIFVSLLVSMLKWRLRSTILRFVIL</sequence>
<evidence type="ECO:0000313" key="2">
    <source>
        <dbReference type="EMBL" id="JAD56440.1"/>
    </source>
</evidence>